<accession>A0AAV7H5C1</accession>
<name>A0AAV7H5C1_DENCH</name>
<comment type="caution">
    <text evidence="1">The sequence shown here is derived from an EMBL/GenBank/DDBJ whole genome shotgun (WGS) entry which is preliminary data.</text>
</comment>
<proteinExistence type="predicted"/>
<keyword evidence="2" id="KW-1185">Reference proteome</keyword>
<organism evidence="1 2">
    <name type="scientific">Dendrobium chrysotoxum</name>
    <name type="common">Orchid</name>
    <dbReference type="NCBI Taxonomy" id="161865"/>
    <lineage>
        <taxon>Eukaryota</taxon>
        <taxon>Viridiplantae</taxon>
        <taxon>Streptophyta</taxon>
        <taxon>Embryophyta</taxon>
        <taxon>Tracheophyta</taxon>
        <taxon>Spermatophyta</taxon>
        <taxon>Magnoliopsida</taxon>
        <taxon>Liliopsida</taxon>
        <taxon>Asparagales</taxon>
        <taxon>Orchidaceae</taxon>
        <taxon>Epidendroideae</taxon>
        <taxon>Malaxideae</taxon>
        <taxon>Dendrobiinae</taxon>
        <taxon>Dendrobium</taxon>
    </lineage>
</organism>
<dbReference type="Proteomes" id="UP000775213">
    <property type="component" value="Unassembled WGS sequence"/>
</dbReference>
<evidence type="ECO:0000313" key="2">
    <source>
        <dbReference type="Proteomes" id="UP000775213"/>
    </source>
</evidence>
<reference evidence="1 2" key="1">
    <citation type="journal article" date="2021" name="Hortic Res">
        <title>Chromosome-scale assembly of the Dendrobium chrysotoxum genome enhances the understanding of orchid evolution.</title>
        <authorList>
            <person name="Zhang Y."/>
            <person name="Zhang G.Q."/>
            <person name="Zhang D."/>
            <person name="Liu X.D."/>
            <person name="Xu X.Y."/>
            <person name="Sun W.H."/>
            <person name="Yu X."/>
            <person name="Zhu X."/>
            <person name="Wang Z.W."/>
            <person name="Zhao X."/>
            <person name="Zhong W.Y."/>
            <person name="Chen H."/>
            <person name="Yin W.L."/>
            <person name="Huang T."/>
            <person name="Niu S.C."/>
            <person name="Liu Z.J."/>
        </authorList>
    </citation>
    <scope>NUCLEOTIDE SEQUENCE [LARGE SCALE GENOMIC DNA]</scope>
    <source>
        <strain evidence="1">Lindl</strain>
    </source>
</reference>
<sequence>MQWIDRENGPGKKVLNVFPIQGINTQETKLQELQNRNFIDSLIPLLLLQFLLSIKCLKGNSAVLNGANKMFELHKTGTIPMFGSTVTISAEYGLHFISLKIFFTCHGLPTLPTSQNFSPI</sequence>
<dbReference type="AlphaFoldDB" id="A0AAV7H5C1"/>
<dbReference type="EMBL" id="JAGFBR010000008">
    <property type="protein sequence ID" value="KAH0463299.1"/>
    <property type="molecule type" value="Genomic_DNA"/>
</dbReference>
<evidence type="ECO:0000313" key="1">
    <source>
        <dbReference type="EMBL" id="KAH0463299.1"/>
    </source>
</evidence>
<protein>
    <submittedName>
        <fullName evidence="1">Uncharacterized protein</fullName>
    </submittedName>
</protein>
<gene>
    <name evidence="1" type="ORF">IEQ34_007881</name>
</gene>